<dbReference type="EMBL" id="CP114066">
    <property type="protein sequence ID" value="WAT23178.1"/>
    <property type="molecule type" value="Genomic_DNA"/>
</dbReference>
<organism evidence="1 2">
    <name type="scientific">Bacillus halotolerans</name>
    <dbReference type="NCBI Taxonomy" id="260554"/>
    <lineage>
        <taxon>Bacteria</taxon>
        <taxon>Bacillati</taxon>
        <taxon>Bacillota</taxon>
        <taxon>Bacilli</taxon>
        <taxon>Bacillales</taxon>
        <taxon>Bacillaceae</taxon>
        <taxon>Bacillus</taxon>
    </lineage>
</organism>
<dbReference type="Proteomes" id="UP001164713">
    <property type="component" value="Chromosome"/>
</dbReference>
<evidence type="ECO:0000313" key="1">
    <source>
        <dbReference type="EMBL" id="WAT23178.1"/>
    </source>
</evidence>
<keyword evidence="2" id="KW-1185">Reference proteome</keyword>
<accession>A0ABY7I5F0</accession>
<evidence type="ECO:0008006" key="3">
    <source>
        <dbReference type="Google" id="ProtNLM"/>
    </source>
</evidence>
<sequence>MIQVYKYDDDFIFETPVIVDGIDANDGKSLPNNCTKIAPPDGMYKPKFNPELNEWGEAATEEYIISLKPTREPSDMELLKQQNALLISQLAETQSMAQQQAKMYADLILSLAQKGVV</sequence>
<gene>
    <name evidence="1" type="ORF">O0R52_09545</name>
</gene>
<protein>
    <recommendedName>
        <fullName evidence="3">Phage tail protein</fullName>
    </recommendedName>
</protein>
<evidence type="ECO:0000313" key="2">
    <source>
        <dbReference type="Proteomes" id="UP001164713"/>
    </source>
</evidence>
<name>A0ABY7I5F0_9BACI</name>
<proteinExistence type="predicted"/>
<reference evidence="1" key="1">
    <citation type="submission" date="2022-12" db="EMBL/GenBank/DDBJ databases">
        <title>Genomic of Bacillus halotolerans.</title>
        <authorList>
            <person name="Xu G."/>
            <person name="Ding Y."/>
        </authorList>
    </citation>
    <scope>NUCLEOTIDE SEQUENCE</scope>
    <source>
        <strain evidence="1">B13</strain>
    </source>
</reference>
<dbReference type="RefSeq" id="WP_032725469.1">
    <property type="nucleotide sequence ID" value="NZ_CP114066.1"/>
</dbReference>